<feature type="region of interest" description="Disordered" evidence="1">
    <location>
        <begin position="80"/>
        <end position="116"/>
    </location>
</feature>
<protein>
    <submittedName>
        <fullName evidence="2">Uncharacterized protein</fullName>
    </submittedName>
</protein>
<evidence type="ECO:0000256" key="1">
    <source>
        <dbReference type="SAM" id="MobiDB-lite"/>
    </source>
</evidence>
<accession>A0A9Q1HWF9</accession>
<gene>
    <name evidence="2" type="ORF">COCON_G00129020</name>
</gene>
<dbReference type="Proteomes" id="UP001152803">
    <property type="component" value="Unassembled WGS sequence"/>
</dbReference>
<sequence>MLMTVSRSSRGRTPEIWTTLVYLDVFIRGTSTVSLYVLNEAGGSGVNYSKRAVAFGRARGEKPCTAVGYRWRVASPRARARSGWKSGAGTSRSALPRLALPSIPPLHSSENDEGSPSLRAQMAGEVGVCSQECPDPTSIRWNRRGSIPRSGTTCDVENISPEKRVGQKTDVPIERPRSTYGEKALPELRGRRVAERLRSGSSPGAGRGDGFRLKEVTRGGAAGERRVQSPLQAGDVGGRSGYTSPPGPCAGAGLFLRPVCAPERSVGAL</sequence>
<comment type="caution">
    <text evidence="2">The sequence shown here is derived from an EMBL/GenBank/DDBJ whole genome shotgun (WGS) entry which is preliminary data.</text>
</comment>
<evidence type="ECO:0000313" key="3">
    <source>
        <dbReference type="Proteomes" id="UP001152803"/>
    </source>
</evidence>
<name>A0A9Q1HWF9_CONCO</name>
<dbReference type="EMBL" id="JAFJMO010000009">
    <property type="protein sequence ID" value="KAJ8267730.1"/>
    <property type="molecule type" value="Genomic_DNA"/>
</dbReference>
<proteinExistence type="predicted"/>
<evidence type="ECO:0000313" key="2">
    <source>
        <dbReference type="EMBL" id="KAJ8267730.1"/>
    </source>
</evidence>
<keyword evidence="3" id="KW-1185">Reference proteome</keyword>
<feature type="compositionally biased region" description="Basic and acidic residues" evidence="1">
    <location>
        <begin position="218"/>
        <end position="227"/>
    </location>
</feature>
<feature type="region of interest" description="Disordered" evidence="1">
    <location>
        <begin position="218"/>
        <end position="248"/>
    </location>
</feature>
<organism evidence="2 3">
    <name type="scientific">Conger conger</name>
    <name type="common">Conger eel</name>
    <name type="synonym">Muraena conger</name>
    <dbReference type="NCBI Taxonomy" id="82655"/>
    <lineage>
        <taxon>Eukaryota</taxon>
        <taxon>Metazoa</taxon>
        <taxon>Chordata</taxon>
        <taxon>Craniata</taxon>
        <taxon>Vertebrata</taxon>
        <taxon>Euteleostomi</taxon>
        <taxon>Actinopterygii</taxon>
        <taxon>Neopterygii</taxon>
        <taxon>Teleostei</taxon>
        <taxon>Anguilliformes</taxon>
        <taxon>Congridae</taxon>
        <taxon>Conger</taxon>
    </lineage>
</organism>
<reference evidence="2" key="1">
    <citation type="journal article" date="2023" name="Science">
        <title>Genome structures resolve the early diversification of teleost fishes.</title>
        <authorList>
            <person name="Parey E."/>
            <person name="Louis A."/>
            <person name="Montfort J."/>
            <person name="Bouchez O."/>
            <person name="Roques C."/>
            <person name="Iampietro C."/>
            <person name="Lluch J."/>
            <person name="Castinel A."/>
            <person name="Donnadieu C."/>
            <person name="Desvignes T."/>
            <person name="Floi Bucao C."/>
            <person name="Jouanno E."/>
            <person name="Wen M."/>
            <person name="Mejri S."/>
            <person name="Dirks R."/>
            <person name="Jansen H."/>
            <person name="Henkel C."/>
            <person name="Chen W.J."/>
            <person name="Zahm M."/>
            <person name="Cabau C."/>
            <person name="Klopp C."/>
            <person name="Thompson A.W."/>
            <person name="Robinson-Rechavi M."/>
            <person name="Braasch I."/>
            <person name="Lecointre G."/>
            <person name="Bobe J."/>
            <person name="Postlethwait J.H."/>
            <person name="Berthelot C."/>
            <person name="Roest Crollius H."/>
            <person name="Guiguen Y."/>
        </authorList>
    </citation>
    <scope>NUCLEOTIDE SEQUENCE</scope>
    <source>
        <strain evidence="2">Concon-B</strain>
    </source>
</reference>
<dbReference type="AlphaFoldDB" id="A0A9Q1HWF9"/>